<name>A0A8B8K7N2_ABRPR</name>
<dbReference type="RefSeq" id="XP_027339696.1">
    <property type="nucleotide sequence ID" value="XM_027483895.1"/>
</dbReference>
<keyword evidence="2" id="KW-0732">Signal</keyword>
<feature type="compositionally biased region" description="Basic and acidic residues" evidence="1">
    <location>
        <begin position="109"/>
        <end position="120"/>
    </location>
</feature>
<dbReference type="AlphaFoldDB" id="A0A8B8K7N2"/>
<gene>
    <name evidence="4" type="primary">LOC113853312</name>
</gene>
<evidence type="ECO:0000313" key="4">
    <source>
        <dbReference type="RefSeq" id="XP_027339696.1"/>
    </source>
</evidence>
<sequence length="120" mass="13333">MRTLLLALLCIVMMTMLQVGAVNEENEQRTKAKRYLMSETVLGRKGIGSDPNDHRMRGSNANTNVADSSNNNQANEYDVNDDDGGDRNDSYHKYGNGLGGPTPTLNSHHYFDVRRPPIHG</sequence>
<feature type="region of interest" description="Disordered" evidence="1">
    <location>
        <begin position="43"/>
        <end position="120"/>
    </location>
</feature>
<feature type="chain" id="PRO_5034351090" evidence="2">
    <location>
        <begin position="22"/>
        <end position="120"/>
    </location>
</feature>
<proteinExistence type="predicted"/>
<reference evidence="3" key="1">
    <citation type="journal article" date="2019" name="Toxins">
        <title>Detection of Abrin-Like and Prepropulchellin-Like Toxin Genes and Transcripts Using Whole Genome Sequencing and Full-Length Transcript Sequencing of Abrus precatorius.</title>
        <authorList>
            <person name="Hovde B.T."/>
            <person name="Daligault H.E."/>
            <person name="Hanschen E.R."/>
            <person name="Kunde Y.A."/>
            <person name="Johnson M.B."/>
            <person name="Starkenburg S.R."/>
            <person name="Johnson S.L."/>
        </authorList>
    </citation>
    <scope>NUCLEOTIDE SEQUENCE [LARGE SCALE GENOMIC DNA]</scope>
</reference>
<dbReference type="OrthoDB" id="1433402at2759"/>
<dbReference type="GeneID" id="113853312"/>
<evidence type="ECO:0000256" key="1">
    <source>
        <dbReference type="SAM" id="MobiDB-lite"/>
    </source>
</evidence>
<accession>A0A8B8K7N2</accession>
<keyword evidence="3" id="KW-1185">Reference proteome</keyword>
<protein>
    <submittedName>
        <fullName evidence="4">Uncharacterized protein LOC113853312</fullName>
    </submittedName>
</protein>
<feature type="compositionally biased region" description="Polar residues" evidence="1">
    <location>
        <begin position="59"/>
        <end position="75"/>
    </location>
</feature>
<dbReference type="KEGG" id="aprc:113853312"/>
<evidence type="ECO:0000256" key="2">
    <source>
        <dbReference type="SAM" id="SignalP"/>
    </source>
</evidence>
<reference evidence="4" key="2">
    <citation type="submission" date="2025-08" db="UniProtKB">
        <authorList>
            <consortium name="RefSeq"/>
        </authorList>
    </citation>
    <scope>IDENTIFICATION</scope>
    <source>
        <tissue evidence="4">Young leaves</tissue>
    </source>
</reference>
<evidence type="ECO:0000313" key="3">
    <source>
        <dbReference type="Proteomes" id="UP000694853"/>
    </source>
</evidence>
<organism evidence="3 4">
    <name type="scientific">Abrus precatorius</name>
    <name type="common">Indian licorice</name>
    <name type="synonym">Glycine abrus</name>
    <dbReference type="NCBI Taxonomy" id="3816"/>
    <lineage>
        <taxon>Eukaryota</taxon>
        <taxon>Viridiplantae</taxon>
        <taxon>Streptophyta</taxon>
        <taxon>Embryophyta</taxon>
        <taxon>Tracheophyta</taxon>
        <taxon>Spermatophyta</taxon>
        <taxon>Magnoliopsida</taxon>
        <taxon>eudicotyledons</taxon>
        <taxon>Gunneridae</taxon>
        <taxon>Pentapetalae</taxon>
        <taxon>rosids</taxon>
        <taxon>fabids</taxon>
        <taxon>Fabales</taxon>
        <taxon>Fabaceae</taxon>
        <taxon>Papilionoideae</taxon>
        <taxon>50 kb inversion clade</taxon>
        <taxon>NPAAA clade</taxon>
        <taxon>indigoferoid/millettioid clade</taxon>
        <taxon>Abreae</taxon>
        <taxon>Abrus</taxon>
    </lineage>
</organism>
<feature type="signal peptide" evidence="2">
    <location>
        <begin position="1"/>
        <end position="21"/>
    </location>
</feature>
<dbReference type="Proteomes" id="UP000694853">
    <property type="component" value="Unplaced"/>
</dbReference>